<sequence>MAIKTLNNLYLDVKSEALYGRYVTNSDLEKWLETIPRTWLSTLGYSVEGKPVYGLRIGEGPKKILLWSQMHGNESTTTKALCDCFNLFLKDNNVASTILTNCTLMAIPILNPDGAQRYTRLNANGIDLNRDAQNLSQPESKVLRSTFDAFKPDYCFNLHGQRTIFGAGTKGHVATLSFLAPASDVKRSITPARKEAMALISDINNHMQTEIPRCIGRYDDEFNLNCVGDTFQGLGVPTVLYEAGHFTNDYEREEVRRLLFLSICQGLFSIAKGFSKASYKGYQEIPENVKNFRDIVIKNAKSIIKDETLTDIVIQYREDLKNGVIQFTPIVEALVEPKTFYAHREIDAEGTLVQTDEKLEIQLGHEIDFVLVNNKKIALKPKNNSI</sequence>
<evidence type="ECO:0000256" key="5">
    <source>
        <dbReference type="ARBA" id="ARBA00022833"/>
    </source>
</evidence>
<dbReference type="Proteomes" id="UP000216840">
    <property type="component" value="Unassembled WGS sequence"/>
</dbReference>
<evidence type="ECO:0000313" key="10">
    <source>
        <dbReference type="Proteomes" id="UP000216840"/>
    </source>
</evidence>
<evidence type="ECO:0000256" key="4">
    <source>
        <dbReference type="ARBA" id="ARBA00022801"/>
    </source>
</evidence>
<dbReference type="EMBL" id="NGJN01000004">
    <property type="protein sequence ID" value="OZV68547.1"/>
    <property type="molecule type" value="Genomic_DNA"/>
</dbReference>
<keyword evidence="4" id="KW-0378">Hydrolase</keyword>
<dbReference type="GO" id="GO:0008270">
    <property type="term" value="F:zinc ion binding"/>
    <property type="evidence" value="ECO:0007669"/>
    <property type="project" value="InterPro"/>
</dbReference>
<gene>
    <name evidence="9" type="ORF">CA834_08725</name>
</gene>
<dbReference type="SMART" id="SM00631">
    <property type="entry name" value="Zn_pept"/>
    <property type="match status" value="1"/>
</dbReference>
<proteinExistence type="inferred from homology"/>
<dbReference type="SUPFAM" id="SSF53187">
    <property type="entry name" value="Zn-dependent exopeptidases"/>
    <property type="match status" value="1"/>
</dbReference>
<evidence type="ECO:0000256" key="2">
    <source>
        <dbReference type="ARBA" id="ARBA00005988"/>
    </source>
</evidence>
<evidence type="ECO:0000256" key="6">
    <source>
        <dbReference type="ARBA" id="ARBA00023049"/>
    </source>
</evidence>
<evidence type="ECO:0000256" key="7">
    <source>
        <dbReference type="PROSITE-ProRule" id="PRU01379"/>
    </source>
</evidence>
<dbReference type="CDD" id="cd06239">
    <property type="entry name" value="M14-like"/>
    <property type="match status" value="1"/>
</dbReference>
<keyword evidence="5" id="KW-0862">Zinc</keyword>
<comment type="caution">
    <text evidence="7">Lacks conserved residue(s) required for the propagation of feature annotation.</text>
</comment>
<comment type="caution">
    <text evidence="9">The sequence shown here is derived from an EMBL/GenBank/DDBJ whole genome shotgun (WGS) entry which is preliminary data.</text>
</comment>
<dbReference type="OrthoDB" id="1119199at2"/>
<evidence type="ECO:0000256" key="3">
    <source>
        <dbReference type="ARBA" id="ARBA00022670"/>
    </source>
</evidence>
<evidence type="ECO:0000256" key="1">
    <source>
        <dbReference type="ARBA" id="ARBA00001947"/>
    </source>
</evidence>
<keyword evidence="6" id="KW-0482">Metalloprotease</keyword>
<dbReference type="PROSITE" id="PS52035">
    <property type="entry name" value="PEPTIDASE_M14"/>
    <property type="match status" value="1"/>
</dbReference>
<comment type="cofactor">
    <cofactor evidence="1">
        <name>Zn(2+)</name>
        <dbReference type="ChEBI" id="CHEBI:29105"/>
    </cofactor>
</comment>
<feature type="domain" description="Peptidase M14" evidence="8">
    <location>
        <begin position="21"/>
        <end position="331"/>
    </location>
</feature>
<accession>A0A265UTZ1</accession>
<dbReference type="Pfam" id="PF00246">
    <property type="entry name" value="Peptidase_M14"/>
    <property type="match status" value="1"/>
</dbReference>
<dbReference type="Gene3D" id="3.40.630.10">
    <property type="entry name" value="Zn peptidases"/>
    <property type="match status" value="1"/>
</dbReference>
<dbReference type="RefSeq" id="WP_094968312.1">
    <property type="nucleotide sequence ID" value="NZ_NGJN01000004.1"/>
</dbReference>
<dbReference type="GO" id="GO:0004181">
    <property type="term" value="F:metallocarboxypeptidase activity"/>
    <property type="evidence" value="ECO:0007669"/>
    <property type="project" value="InterPro"/>
</dbReference>
<dbReference type="GO" id="GO:0005615">
    <property type="term" value="C:extracellular space"/>
    <property type="evidence" value="ECO:0007669"/>
    <property type="project" value="TreeGrafter"/>
</dbReference>
<organism evidence="9 10">
    <name type="scientific">Winogradskyella aurantia</name>
    <dbReference type="NCBI Taxonomy" id="1915063"/>
    <lineage>
        <taxon>Bacteria</taxon>
        <taxon>Pseudomonadati</taxon>
        <taxon>Bacteroidota</taxon>
        <taxon>Flavobacteriia</taxon>
        <taxon>Flavobacteriales</taxon>
        <taxon>Flavobacteriaceae</taxon>
        <taxon>Winogradskyella</taxon>
    </lineage>
</organism>
<dbReference type="PANTHER" id="PTHR11705:SF143">
    <property type="entry name" value="SLL0236 PROTEIN"/>
    <property type="match status" value="1"/>
</dbReference>
<evidence type="ECO:0000259" key="8">
    <source>
        <dbReference type="PROSITE" id="PS52035"/>
    </source>
</evidence>
<evidence type="ECO:0000313" key="9">
    <source>
        <dbReference type="EMBL" id="OZV68547.1"/>
    </source>
</evidence>
<reference evidence="9 10" key="1">
    <citation type="submission" date="2017-05" db="EMBL/GenBank/DDBJ databases">
        <title>The draft genome sequence of Idiomarina salinarum WNB302.</title>
        <authorList>
            <person name="Sun Y."/>
            <person name="Chen B."/>
            <person name="Du Z."/>
        </authorList>
    </citation>
    <scope>NUCLEOTIDE SEQUENCE [LARGE SCALE GENOMIC DNA]</scope>
    <source>
        <strain evidence="9 10">WNB302</strain>
    </source>
</reference>
<name>A0A265UTZ1_9FLAO</name>
<keyword evidence="10" id="KW-1185">Reference proteome</keyword>
<dbReference type="GO" id="GO:0006508">
    <property type="term" value="P:proteolysis"/>
    <property type="evidence" value="ECO:0007669"/>
    <property type="project" value="UniProtKB-KW"/>
</dbReference>
<protein>
    <submittedName>
        <fullName evidence="9">Peptidase M14</fullName>
    </submittedName>
</protein>
<keyword evidence="3" id="KW-0645">Protease</keyword>
<dbReference type="AlphaFoldDB" id="A0A265UTZ1"/>
<comment type="similarity">
    <text evidence="2 7">Belongs to the peptidase M14 family.</text>
</comment>
<dbReference type="PANTHER" id="PTHR11705">
    <property type="entry name" value="PROTEASE FAMILY M14 CARBOXYPEPTIDASE A,B"/>
    <property type="match status" value="1"/>
</dbReference>
<dbReference type="InterPro" id="IPR000834">
    <property type="entry name" value="Peptidase_M14"/>
</dbReference>